<proteinExistence type="predicted"/>
<dbReference type="AlphaFoldDB" id="A0A1E5QQX9"/>
<evidence type="ECO:0008006" key="3">
    <source>
        <dbReference type="Google" id="ProtNLM"/>
    </source>
</evidence>
<protein>
    <recommendedName>
        <fullName evidence="3">DUF721 domain-containing protein</fullName>
    </recommendedName>
</protein>
<dbReference type="OrthoDB" id="511752at2"/>
<dbReference type="STRING" id="1781255.BH720_01160"/>
<dbReference type="PANTHER" id="PTHR36456:SF1">
    <property type="entry name" value="UPF0232 PROTEIN SCO3875"/>
    <property type="match status" value="1"/>
</dbReference>
<dbReference type="PANTHER" id="PTHR36456">
    <property type="entry name" value="UPF0232 PROTEIN SCO3875"/>
    <property type="match status" value="1"/>
</dbReference>
<organism evidence="2">
    <name type="scientific">Desertifilum tharense IPPAS B-1220</name>
    <dbReference type="NCBI Taxonomy" id="1781255"/>
    <lineage>
        <taxon>Bacteria</taxon>
        <taxon>Bacillati</taxon>
        <taxon>Cyanobacteriota</taxon>
        <taxon>Cyanophyceae</taxon>
        <taxon>Desertifilales</taxon>
        <taxon>Desertifilaceae</taxon>
        <taxon>Desertifilum</taxon>
    </lineage>
</organism>
<dbReference type="Pfam" id="PF05258">
    <property type="entry name" value="DciA"/>
    <property type="match status" value="1"/>
</dbReference>
<gene>
    <name evidence="2" type="ORF">BH720_01160</name>
</gene>
<name>A0A1E5QQX9_9CYAN</name>
<dbReference type="RefSeq" id="WP_069965308.1">
    <property type="nucleotide sequence ID" value="NZ_CM124774.1"/>
</dbReference>
<evidence type="ECO:0000313" key="2">
    <source>
        <dbReference type="EMBL" id="OEJ77068.1"/>
    </source>
</evidence>
<accession>A0A1E5QQX9</accession>
<dbReference type="InterPro" id="IPR007922">
    <property type="entry name" value="DciA-like"/>
</dbReference>
<reference evidence="2" key="1">
    <citation type="submission" date="2016-09" db="EMBL/GenBank/DDBJ databases">
        <title>Draft genome of thermotolerant cyanobacterium Desertifilum sp. strain IPPAS B-1220.</title>
        <authorList>
            <person name="Sinetova M.A."/>
            <person name="Bolakhan K."/>
            <person name="Zayadan B.K."/>
            <person name="Mironov K.S."/>
            <person name="Ustinova V."/>
            <person name="Kupriyanova E.V."/>
            <person name="Sidorov R.A."/>
            <person name="Skrypnik A.N."/>
            <person name="Gogoleva N.E."/>
            <person name="Gogolev Y.V."/>
            <person name="Los D.A."/>
        </authorList>
    </citation>
    <scope>NUCLEOTIDE SEQUENCE [LARGE SCALE GENOMIC DNA]</scope>
    <source>
        <strain evidence="2">IPPAS B-1220</strain>
    </source>
</reference>
<dbReference type="EMBL" id="MJGC01000016">
    <property type="protein sequence ID" value="OEJ77068.1"/>
    <property type="molecule type" value="Genomic_DNA"/>
</dbReference>
<feature type="region of interest" description="Disordered" evidence="1">
    <location>
        <begin position="112"/>
        <end position="141"/>
    </location>
</feature>
<sequence length="189" mass="22077">MSFDSIDRVLHQLQARNTWQAYQQFRYLCHLWEKVVEPAIAAQTRPVAVTREVLQVATSSSVWVQELKFKRYRILKQLNPHLSIPLKDIRFSTAYWRSPRLGLEGLEANDPQSLWQNHPSRLPETSLQPPLALPSPPQTPQQAFQQWRDRAQWRSRHLPLCPQCQAPTPPGELERWAMCALCAAHQWQQ</sequence>
<comment type="caution">
    <text evidence="2">The sequence shown here is derived from an EMBL/GenBank/DDBJ whole genome shotgun (WGS) entry which is preliminary data.</text>
</comment>
<evidence type="ECO:0000256" key="1">
    <source>
        <dbReference type="SAM" id="MobiDB-lite"/>
    </source>
</evidence>